<evidence type="ECO:0000313" key="1">
    <source>
        <dbReference type="EMBL" id="KKK52055.1"/>
    </source>
</evidence>
<proteinExistence type="predicted"/>
<comment type="caution">
    <text evidence="1">The sequence shown here is derived from an EMBL/GenBank/DDBJ whole genome shotgun (WGS) entry which is preliminary data.</text>
</comment>
<organism evidence="1">
    <name type="scientific">marine sediment metagenome</name>
    <dbReference type="NCBI Taxonomy" id="412755"/>
    <lineage>
        <taxon>unclassified sequences</taxon>
        <taxon>metagenomes</taxon>
        <taxon>ecological metagenomes</taxon>
    </lineage>
</organism>
<feature type="non-terminal residue" evidence="1">
    <location>
        <position position="1"/>
    </location>
</feature>
<reference evidence="1" key="1">
    <citation type="journal article" date="2015" name="Nature">
        <title>Complex archaea that bridge the gap between prokaryotes and eukaryotes.</title>
        <authorList>
            <person name="Spang A."/>
            <person name="Saw J.H."/>
            <person name="Jorgensen S.L."/>
            <person name="Zaremba-Niedzwiedzka K."/>
            <person name="Martijn J."/>
            <person name="Lind A.E."/>
            <person name="van Eijk R."/>
            <person name="Schleper C."/>
            <person name="Guy L."/>
            <person name="Ettema T.J."/>
        </authorList>
    </citation>
    <scope>NUCLEOTIDE SEQUENCE</scope>
</reference>
<protein>
    <submittedName>
        <fullName evidence="1">Uncharacterized protein</fullName>
    </submittedName>
</protein>
<sequence length="45" mass="5298">QLKKTGAVIGRARNFLTLDGKFYHTPKEKATSRINEQLSFRYWNL</sequence>
<gene>
    <name evidence="1" type="ORF">LCGC14_3108760</name>
</gene>
<accession>A0A0F8WUH0</accession>
<dbReference type="EMBL" id="LAZR01067210">
    <property type="protein sequence ID" value="KKK52055.1"/>
    <property type="molecule type" value="Genomic_DNA"/>
</dbReference>
<dbReference type="AlphaFoldDB" id="A0A0F8WUH0"/>
<name>A0A0F8WUH0_9ZZZZ</name>